<sequence length="23" mass="2673">MIRLRYAISCHPNPAGHRRETGH</sequence>
<reference evidence="1" key="1">
    <citation type="submission" date="2018-04" db="EMBL/GenBank/DDBJ databases">
        <title>Whole genome sequencing of Hypsizygus marmoreus.</title>
        <authorList>
            <person name="Choi I.-G."/>
            <person name="Min B."/>
            <person name="Kim J.-G."/>
            <person name="Kim S."/>
            <person name="Oh Y.-L."/>
            <person name="Kong W.-S."/>
            <person name="Park H."/>
            <person name="Jeong J."/>
            <person name="Song E.-S."/>
        </authorList>
    </citation>
    <scope>NUCLEOTIDE SEQUENCE [LARGE SCALE GENOMIC DNA]</scope>
    <source>
        <strain evidence="1">51987-8</strain>
    </source>
</reference>
<dbReference type="EMBL" id="LUEZ02000127">
    <property type="protein sequence ID" value="RDB16245.1"/>
    <property type="molecule type" value="Genomic_DNA"/>
</dbReference>
<protein>
    <submittedName>
        <fullName evidence="1">Uncharacterized protein</fullName>
    </submittedName>
</protein>
<name>A0A369J752_HYPMA</name>
<accession>A0A369J752</accession>
<dbReference type="Proteomes" id="UP000076154">
    <property type="component" value="Unassembled WGS sequence"/>
</dbReference>
<evidence type="ECO:0000313" key="1">
    <source>
        <dbReference type="EMBL" id="RDB16245.1"/>
    </source>
</evidence>
<dbReference type="AlphaFoldDB" id="A0A369J752"/>
<organism evidence="1 2">
    <name type="scientific">Hypsizygus marmoreus</name>
    <name type="common">White beech mushroom</name>
    <name type="synonym">Agaricus marmoreus</name>
    <dbReference type="NCBI Taxonomy" id="39966"/>
    <lineage>
        <taxon>Eukaryota</taxon>
        <taxon>Fungi</taxon>
        <taxon>Dikarya</taxon>
        <taxon>Basidiomycota</taxon>
        <taxon>Agaricomycotina</taxon>
        <taxon>Agaricomycetes</taxon>
        <taxon>Agaricomycetidae</taxon>
        <taxon>Agaricales</taxon>
        <taxon>Tricholomatineae</taxon>
        <taxon>Lyophyllaceae</taxon>
        <taxon>Hypsizygus</taxon>
    </lineage>
</organism>
<gene>
    <name evidence="1" type="ORF">Hypma_003089</name>
</gene>
<proteinExistence type="predicted"/>
<feature type="non-terminal residue" evidence="1">
    <location>
        <position position="23"/>
    </location>
</feature>
<keyword evidence="2" id="KW-1185">Reference proteome</keyword>
<dbReference type="InParanoid" id="A0A369J752"/>
<evidence type="ECO:0000313" key="2">
    <source>
        <dbReference type="Proteomes" id="UP000076154"/>
    </source>
</evidence>
<comment type="caution">
    <text evidence="1">The sequence shown here is derived from an EMBL/GenBank/DDBJ whole genome shotgun (WGS) entry which is preliminary data.</text>
</comment>